<keyword evidence="13" id="KW-0325">Glycoprotein</keyword>
<feature type="region of interest" description="Disordered" evidence="17">
    <location>
        <begin position="1593"/>
        <end position="1613"/>
    </location>
</feature>
<dbReference type="NCBIfam" id="TIGR01640">
    <property type="entry name" value="F_box_assoc_1"/>
    <property type="match status" value="2"/>
</dbReference>
<evidence type="ECO:0000313" key="20">
    <source>
        <dbReference type="EMBL" id="RXI07335.1"/>
    </source>
</evidence>
<keyword evidence="9" id="KW-0418">Kinase</keyword>
<gene>
    <name evidence="20" type="ORF">DVH24_026471</name>
</gene>
<feature type="compositionally biased region" description="Basic and acidic residues" evidence="17">
    <location>
        <begin position="1649"/>
        <end position="1658"/>
    </location>
</feature>
<feature type="region of interest" description="Disordered" evidence="17">
    <location>
        <begin position="998"/>
        <end position="1184"/>
    </location>
</feature>
<dbReference type="InterPro" id="IPR001245">
    <property type="entry name" value="Ser-Thr/Tyr_kinase_cat_dom"/>
</dbReference>
<proteinExistence type="predicted"/>
<dbReference type="Gene3D" id="3.30.200.20">
    <property type="entry name" value="Phosphorylase Kinase, domain 1"/>
    <property type="match status" value="1"/>
</dbReference>
<feature type="region of interest" description="Disordered" evidence="17">
    <location>
        <begin position="1637"/>
        <end position="1658"/>
    </location>
</feature>
<dbReference type="SUPFAM" id="SSF56112">
    <property type="entry name" value="Protein kinase-like (PK-like)"/>
    <property type="match status" value="1"/>
</dbReference>
<evidence type="ECO:0000256" key="1">
    <source>
        <dbReference type="ARBA" id="ARBA00004162"/>
    </source>
</evidence>
<feature type="transmembrane region" description="Helical" evidence="18">
    <location>
        <begin position="1185"/>
        <end position="1207"/>
    </location>
</feature>
<reference evidence="20 21" key="1">
    <citation type="submission" date="2018-10" db="EMBL/GenBank/DDBJ databases">
        <title>A high-quality apple genome assembly.</title>
        <authorList>
            <person name="Hu J."/>
        </authorList>
    </citation>
    <scope>NUCLEOTIDE SEQUENCE [LARGE SCALE GENOMIC DNA]</scope>
    <source>
        <strain evidence="21">cv. HFTH1</strain>
        <tissue evidence="20">Young leaf</tissue>
    </source>
</reference>
<evidence type="ECO:0000256" key="18">
    <source>
        <dbReference type="SAM" id="Phobius"/>
    </source>
</evidence>
<dbReference type="FunFam" id="3.30.200.20:FF:000207">
    <property type="entry name" value="proline-rich receptor-like protein kinase PERK1"/>
    <property type="match status" value="1"/>
</dbReference>
<evidence type="ECO:0000256" key="14">
    <source>
        <dbReference type="ARBA" id="ARBA00047899"/>
    </source>
</evidence>
<dbReference type="PROSITE" id="PS50011">
    <property type="entry name" value="PROTEIN_KINASE_DOM"/>
    <property type="match status" value="1"/>
</dbReference>
<sequence length="1658" mass="182617">MSWGFWAVNSEDPIMDNDKDVGSDSDSYVFVSIANSVCSDSESVADSDSENYEIVSPKNNVATDSGEGLFDGSTQQSKNVEKDGYVCSDFDCGEGTDSEEVLSDESEQHLKKVDIESDLSTDSEKELSDGFRRKLKIVDDHNYMDTVLTGKQLKMRHCSCEFHKYPCKRIGPKLSHDEKLYKRMDIGDVAMENVLPFLPAKMLCRLRTVSKQWDKWISNPFFIHKQTYYFRKISGLFCQAPGGNPYFLPLDNDSYGVPRSYLSFMPEPVIAKTTCNGLVCCQSNDGEDTYYICNPVNRQFRKLPKPDLYHGSESCPALAFEPSMLDFEVHFQLVCAFSVPGHLGVYFDIYSSRSSGWELSETVCYELEATTLEGNTLFLKGVLFWETLTGVILAFDLKTMQYSILSLPFSTGPRGVISQRNGELCYILPRDESSMYSLEIYGNMDMSLKWKINLFDQSFSSYMDTFRVLACVNDDVMILLVGQTVIAYHVKVPEVKVLKGNDYGLGAGNERYLPYVNSLTWCLDAQVLLSDGACAPSTDIVFINNMVLDISFEMAISEGSEEFTISDKCNSDNSGEENLFDDCGQEEYMRDLSHDHLVKVEFHGYRNKRIVPVIEICEYPGHKRFKHTVEIKDVVADHALEFLPAKTLSRLRAVSKEWDKRITSPFFIHKQGYRFRDISGLFCQLPGDRPFFVSLNHDAYGVPSPSLSFLPEPVTVRTSCNGLLCCQSCDGENTYYICNPANKEWRALPQSNFYHGPEPALALAFEPSVLNFSEHFQLVCAFSLTDHAFSLTDHQVICFEIYSSRSSSWRLADTECCELDAMKLNGDGLFLKGVAYWETSAGAVLAFDLNDEHYGILWLPINSGPHGVLTEMNGELCYLLPHKDKNEYTLDIYGDMDMHLKHSIALGLEFFNNFNKELRALACVNNDMVIFDFGKRLYAYNLKTGKAEILRSDDGTDVGYGTSIIATSSSGRGEVSRHHNIQLFGKLVLGRRLSKRRIMSSDSEPSPDSSSSSPLTPDSSKSSPSGPSPKESPEDSSSAPPPSSTPASSPPPSSPPPSSSPPPKDSSSSSSPPPKDSSSSSSPPPKDSSSSSSPHPPKQGSQSPPAPKEATPSPPHAKESPGKATPAQQTPAADAEDETLSAPPPPGRSRTSPSGALMPPRASSSSSKSSSDDDDTSSSSNKGRAAGVAIGAAVIIIVLLVVCVVCIRKRRRKRRDMQYYGDAPKAGGGYYNTQQQSWHDMNNPQGDHVMRLNNQPPGGGGGAWSSTPPQMPMSGEVSTNYSAPPLPPPSPSMALGFNKSTFTYDELAAATNGFDQANLLGQGGFGYVHKGVLPNGTIIAVKSLKSGSGQGEREFAAEVEIISRVHHRHLVSLVGYCIVGEQRMLVYEFVPNKTMEYHLHGKSLPPMDWPTRLRIAVGSAKGLAYLHEDCHPKIIHRDIKSANILIDNNFEAMVADFGLAKLSSDNNTHVSTRVMGTFGYLAPEYASSGKLTEKSDVFSFGVMLLELITGKKPVDPSNAMDDSLVDWARPLLTRALEDNNYAELVDIRLDNNYNPNEMARMVACAAASIRHSARKRAKMSQIVRALEGDVSLDDLNEGTKPGKSSMFNASGGSSDYDTQAYNADMKKFRKLALSSQEFGSSEFGTSSNDSREMSTPKK</sequence>
<dbReference type="InterPro" id="IPR047117">
    <property type="entry name" value="PERK1-13-like"/>
</dbReference>
<dbReference type="PROSITE" id="PS00108">
    <property type="entry name" value="PROTEIN_KINASE_ST"/>
    <property type="match status" value="1"/>
</dbReference>
<dbReference type="GO" id="GO:0005886">
    <property type="term" value="C:plasma membrane"/>
    <property type="evidence" value="ECO:0007669"/>
    <property type="project" value="UniProtKB-SubCell"/>
</dbReference>
<dbReference type="Proteomes" id="UP000290289">
    <property type="component" value="Chromosome 2"/>
</dbReference>
<feature type="domain" description="Protein kinase" evidence="19">
    <location>
        <begin position="1314"/>
        <end position="1574"/>
    </location>
</feature>
<keyword evidence="12 18" id="KW-0472">Membrane</keyword>
<dbReference type="GO" id="GO:0004674">
    <property type="term" value="F:protein serine/threonine kinase activity"/>
    <property type="evidence" value="ECO:0007669"/>
    <property type="project" value="UniProtKB-KW"/>
</dbReference>
<evidence type="ECO:0000256" key="12">
    <source>
        <dbReference type="ARBA" id="ARBA00023136"/>
    </source>
</evidence>
<evidence type="ECO:0000256" key="16">
    <source>
        <dbReference type="PROSITE-ProRule" id="PRU10141"/>
    </source>
</evidence>
<dbReference type="GO" id="GO:0005524">
    <property type="term" value="F:ATP binding"/>
    <property type="evidence" value="ECO:0007669"/>
    <property type="project" value="UniProtKB-UniRule"/>
</dbReference>
<keyword evidence="7 18" id="KW-0812">Transmembrane</keyword>
<evidence type="ECO:0000256" key="6">
    <source>
        <dbReference type="ARBA" id="ARBA00022679"/>
    </source>
</evidence>
<dbReference type="InterPro" id="IPR006527">
    <property type="entry name" value="F-box-assoc_dom_typ1"/>
</dbReference>
<evidence type="ECO:0000256" key="7">
    <source>
        <dbReference type="ARBA" id="ARBA00022692"/>
    </source>
</evidence>
<evidence type="ECO:0000256" key="10">
    <source>
        <dbReference type="ARBA" id="ARBA00022840"/>
    </source>
</evidence>
<name>A0A498KNR5_MALDO</name>
<dbReference type="Pfam" id="PF07734">
    <property type="entry name" value="FBA_1"/>
    <property type="match status" value="2"/>
</dbReference>
<dbReference type="EMBL" id="RDQH01000328">
    <property type="protein sequence ID" value="RXI07335.1"/>
    <property type="molecule type" value="Genomic_DNA"/>
</dbReference>
<evidence type="ECO:0000256" key="15">
    <source>
        <dbReference type="ARBA" id="ARBA00048679"/>
    </source>
</evidence>
<dbReference type="InterPro" id="IPR008271">
    <property type="entry name" value="Ser/Thr_kinase_AS"/>
</dbReference>
<feature type="compositionally biased region" description="Low complexity" evidence="17">
    <location>
        <begin position="1000"/>
        <end position="1029"/>
    </location>
</feature>
<keyword evidence="21" id="KW-1185">Reference proteome</keyword>
<organism evidence="20 21">
    <name type="scientific">Malus domestica</name>
    <name type="common">Apple</name>
    <name type="synonym">Pyrus malus</name>
    <dbReference type="NCBI Taxonomy" id="3750"/>
    <lineage>
        <taxon>Eukaryota</taxon>
        <taxon>Viridiplantae</taxon>
        <taxon>Streptophyta</taxon>
        <taxon>Embryophyta</taxon>
        <taxon>Tracheophyta</taxon>
        <taxon>Spermatophyta</taxon>
        <taxon>Magnoliopsida</taxon>
        <taxon>eudicotyledons</taxon>
        <taxon>Gunneridae</taxon>
        <taxon>Pentapetalae</taxon>
        <taxon>rosids</taxon>
        <taxon>fabids</taxon>
        <taxon>Rosales</taxon>
        <taxon>Rosaceae</taxon>
        <taxon>Amygdaloideae</taxon>
        <taxon>Maleae</taxon>
        <taxon>Malus</taxon>
    </lineage>
</organism>
<evidence type="ECO:0000256" key="2">
    <source>
        <dbReference type="ARBA" id="ARBA00012513"/>
    </source>
</evidence>
<evidence type="ECO:0000259" key="19">
    <source>
        <dbReference type="PROSITE" id="PS50011"/>
    </source>
</evidence>
<feature type="compositionally biased region" description="Low complexity" evidence="17">
    <location>
        <begin position="1124"/>
        <end position="1133"/>
    </location>
</feature>
<comment type="catalytic activity">
    <reaction evidence="15">
        <text>L-seryl-[protein] + ATP = O-phospho-L-seryl-[protein] + ADP + H(+)</text>
        <dbReference type="Rhea" id="RHEA:17989"/>
        <dbReference type="Rhea" id="RHEA-COMP:9863"/>
        <dbReference type="Rhea" id="RHEA-COMP:11604"/>
        <dbReference type="ChEBI" id="CHEBI:15378"/>
        <dbReference type="ChEBI" id="CHEBI:29999"/>
        <dbReference type="ChEBI" id="CHEBI:30616"/>
        <dbReference type="ChEBI" id="CHEBI:83421"/>
        <dbReference type="ChEBI" id="CHEBI:456216"/>
        <dbReference type="EC" id="2.7.11.1"/>
    </reaction>
</comment>
<keyword evidence="5" id="KW-0597">Phosphoprotein</keyword>
<feature type="binding site" evidence="16">
    <location>
        <position position="1342"/>
    </location>
    <ligand>
        <name>ATP</name>
        <dbReference type="ChEBI" id="CHEBI:30616"/>
    </ligand>
</feature>
<accession>A0A498KNR5</accession>
<evidence type="ECO:0000256" key="4">
    <source>
        <dbReference type="ARBA" id="ARBA00022527"/>
    </source>
</evidence>
<dbReference type="InterPro" id="IPR017451">
    <property type="entry name" value="F-box-assoc_interact_dom"/>
</dbReference>
<comment type="catalytic activity">
    <reaction evidence="14">
        <text>L-threonyl-[protein] + ATP = O-phospho-L-threonyl-[protein] + ADP + H(+)</text>
        <dbReference type="Rhea" id="RHEA:46608"/>
        <dbReference type="Rhea" id="RHEA-COMP:11060"/>
        <dbReference type="Rhea" id="RHEA-COMP:11605"/>
        <dbReference type="ChEBI" id="CHEBI:15378"/>
        <dbReference type="ChEBI" id="CHEBI:30013"/>
        <dbReference type="ChEBI" id="CHEBI:30616"/>
        <dbReference type="ChEBI" id="CHEBI:61977"/>
        <dbReference type="ChEBI" id="CHEBI:456216"/>
        <dbReference type="EC" id="2.7.11.1"/>
    </reaction>
</comment>
<dbReference type="SMART" id="SM00220">
    <property type="entry name" value="S_TKc"/>
    <property type="match status" value="1"/>
</dbReference>
<dbReference type="PANTHER" id="PTHR47982">
    <property type="entry name" value="PROLINE-RICH RECEPTOR-LIKE PROTEIN KINASE PERK4"/>
    <property type="match status" value="1"/>
</dbReference>
<comment type="subcellular location">
    <subcellularLocation>
        <location evidence="1">Cell membrane</location>
        <topology evidence="1">Single-pass membrane protein</topology>
    </subcellularLocation>
</comment>
<evidence type="ECO:0000256" key="5">
    <source>
        <dbReference type="ARBA" id="ARBA00022553"/>
    </source>
</evidence>
<dbReference type="InterPro" id="IPR011009">
    <property type="entry name" value="Kinase-like_dom_sf"/>
</dbReference>
<evidence type="ECO:0000256" key="8">
    <source>
        <dbReference type="ARBA" id="ARBA00022741"/>
    </source>
</evidence>
<feature type="compositionally biased region" description="Pro residues" evidence="17">
    <location>
        <begin position="1104"/>
        <end position="1115"/>
    </location>
</feature>
<dbReference type="InterPro" id="IPR000719">
    <property type="entry name" value="Prot_kinase_dom"/>
</dbReference>
<protein>
    <recommendedName>
        <fullName evidence="2">non-specific serine/threonine protein kinase</fullName>
        <ecNumber evidence="2">2.7.11.1</ecNumber>
    </recommendedName>
</protein>
<feature type="compositionally biased region" description="Polar residues" evidence="17">
    <location>
        <begin position="1637"/>
        <end position="1648"/>
    </location>
</feature>
<evidence type="ECO:0000256" key="17">
    <source>
        <dbReference type="SAM" id="MobiDB-lite"/>
    </source>
</evidence>
<feature type="region of interest" description="Disordered" evidence="17">
    <location>
        <begin position="1254"/>
        <end position="1285"/>
    </location>
</feature>
<dbReference type="Pfam" id="PF07714">
    <property type="entry name" value="PK_Tyr_Ser-Thr"/>
    <property type="match status" value="1"/>
</dbReference>
<dbReference type="FunFam" id="1.10.510.10:FF:000239">
    <property type="entry name" value="Proline-rich receptor-like protein kinase PERK1"/>
    <property type="match status" value="1"/>
</dbReference>
<keyword evidence="6" id="KW-0808">Transferase</keyword>
<feature type="compositionally biased region" description="Low complexity" evidence="17">
    <location>
        <begin position="1065"/>
        <end position="1103"/>
    </location>
</feature>
<evidence type="ECO:0000256" key="11">
    <source>
        <dbReference type="ARBA" id="ARBA00022989"/>
    </source>
</evidence>
<comment type="caution">
    <text evidence="20">The sequence shown here is derived from an EMBL/GenBank/DDBJ whole genome shotgun (WGS) entry which is preliminary data.</text>
</comment>
<dbReference type="InterPro" id="IPR017441">
    <property type="entry name" value="Protein_kinase_ATP_BS"/>
</dbReference>
<feature type="compositionally biased region" description="Pro residues" evidence="17">
    <location>
        <begin position="1039"/>
        <end position="1064"/>
    </location>
</feature>
<keyword evidence="10 16" id="KW-0067">ATP-binding</keyword>
<evidence type="ECO:0000313" key="21">
    <source>
        <dbReference type="Proteomes" id="UP000290289"/>
    </source>
</evidence>
<dbReference type="Gene3D" id="1.10.510.10">
    <property type="entry name" value="Transferase(Phosphotransferase) domain 1"/>
    <property type="match status" value="1"/>
</dbReference>
<dbReference type="EC" id="2.7.11.1" evidence="2"/>
<keyword evidence="11 18" id="KW-1133">Transmembrane helix</keyword>
<evidence type="ECO:0000256" key="3">
    <source>
        <dbReference type="ARBA" id="ARBA00022475"/>
    </source>
</evidence>
<dbReference type="SUPFAM" id="SSF81383">
    <property type="entry name" value="F-box domain"/>
    <property type="match status" value="2"/>
</dbReference>
<dbReference type="InterPro" id="IPR036047">
    <property type="entry name" value="F-box-like_dom_sf"/>
</dbReference>
<dbReference type="PROSITE" id="PS00107">
    <property type="entry name" value="PROTEIN_KINASE_ATP"/>
    <property type="match status" value="1"/>
</dbReference>
<evidence type="ECO:0000256" key="9">
    <source>
        <dbReference type="ARBA" id="ARBA00022777"/>
    </source>
</evidence>
<dbReference type="STRING" id="3750.A0A498KNR5"/>
<evidence type="ECO:0000256" key="13">
    <source>
        <dbReference type="ARBA" id="ARBA00023180"/>
    </source>
</evidence>
<keyword evidence="4" id="KW-0723">Serine/threonine-protein kinase</keyword>
<keyword evidence="8 16" id="KW-0547">Nucleotide-binding</keyword>
<dbReference type="PANTHER" id="PTHR47982:SF6">
    <property type="entry name" value="PROLINE-RICH RECEPTOR-LIKE PROTEIN KINASE PERK4"/>
    <property type="match status" value="1"/>
</dbReference>
<keyword evidence="3" id="KW-1003">Cell membrane</keyword>